<keyword evidence="5" id="KW-0687">Ribonucleoprotein</keyword>
<dbReference type="PANTHER" id="PTHR13334">
    <property type="entry name" value="MITOCHONDRIAL 28S RIBOSOMAL PROTEIN S10"/>
    <property type="match status" value="1"/>
</dbReference>
<protein>
    <recommendedName>
        <fullName evidence="6">Small ribosomal subunit protein uS10m</fullName>
    </recommendedName>
    <alternativeName>
        <fullName evidence="7">28S ribosomal protein S10, mitochondrial</fullName>
    </alternativeName>
</protein>
<dbReference type="SMART" id="SM01403">
    <property type="entry name" value="Ribosomal_S10"/>
    <property type="match status" value="1"/>
</dbReference>
<evidence type="ECO:0000256" key="4">
    <source>
        <dbReference type="ARBA" id="ARBA00023128"/>
    </source>
</evidence>
<dbReference type="InterPro" id="IPR027486">
    <property type="entry name" value="Ribosomal_uS10_dom"/>
</dbReference>
<evidence type="ECO:0000313" key="10">
    <source>
        <dbReference type="Proteomes" id="UP000218231"/>
    </source>
</evidence>
<evidence type="ECO:0000313" key="9">
    <source>
        <dbReference type="EMBL" id="PAV58406.1"/>
    </source>
</evidence>
<evidence type="ECO:0000256" key="6">
    <source>
        <dbReference type="ARBA" id="ARBA00035261"/>
    </source>
</evidence>
<comment type="caution">
    <text evidence="9">The sequence shown here is derived from an EMBL/GenBank/DDBJ whole genome shotgun (WGS) entry which is preliminary data.</text>
</comment>
<comment type="similarity">
    <text evidence="2">Belongs to the universal ribosomal protein uS10 family.</text>
</comment>
<keyword evidence="3" id="KW-0689">Ribosomal protein</keyword>
<evidence type="ECO:0000256" key="7">
    <source>
        <dbReference type="ARBA" id="ARBA00035544"/>
    </source>
</evidence>
<dbReference type="SUPFAM" id="SSF54999">
    <property type="entry name" value="Ribosomal protein S10"/>
    <property type="match status" value="1"/>
</dbReference>
<dbReference type="GO" id="GO:0005763">
    <property type="term" value="C:mitochondrial small ribosomal subunit"/>
    <property type="evidence" value="ECO:0007669"/>
    <property type="project" value="InterPro"/>
</dbReference>
<keyword evidence="4" id="KW-0496">Mitochondrion</keyword>
<dbReference type="InterPro" id="IPR040055">
    <property type="entry name" value="Ribosomal_uS10m"/>
</dbReference>
<evidence type="ECO:0000256" key="3">
    <source>
        <dbReference type="ARBA" id="ARBA00022980"/>
    </source>
</evidence>
<keyword evidence="10" id="KW-1185">Reference proteome</keyword>
<dbReference type="InterPro" id="IPR036838">
    <property type="entry name" value="Ribosomal_uS10_dom_sf"/>
</dbReference>
<dbReference type="STRING" id="2018661.A0A2A2J9H2"/>
<dbReference type="Proteomes" id="UP000218231">
    <property type="component" value="Unassembled WGS sequence"/>
</dbReference>
<evidence type="ECO:0000256" key="1">
    <source>
        <dbReference type="ARBA" id="ARBA00004173"/>
    </source>
</evidence>
<reference evidence="9 10" key="1">
    <citation type="journal article" date="2017" name="Curr. Biol.">
        <title>Genome architecture and evolution of a unichromosomal asexual nematode.</title>
        <authorList>
            <person name="Fradin H."/>
            <person name="Zegar C."/>
            <person name="Gutwein M."/>
            <person name="Lucas J."/>
            <person name="Kovtun M."/>
            <person name="Corcoran D."/>
            <person name="Baugh L.R."/>
            <person name="Kiontke K."/>
            <person name="Gunsalus K."/>
            <person name="Fitch D.H."/>
            <person name="Piano F."/>
        </authorList>
    </citation>
    <scope>NUCLEOTIDE SEQUENCE [LARGE SCALE GENOMIC DNA]</scope>
    <source>
        <strain evidence="9">PF1309</strain>
    </source>
</reference>
<evidence type="ECO:0000259" key="8">
    <source>
        <dbReference type="SMART" id="SM01403"/>
    </source>
</evidence>
<comment type="subcellular location">
    <subcellularLocation>
        <location evidence="1">Mitochondrion</location>
    </subcellularLocation>
</comment>
<name>A0A2A2J9H2_9BILA</name>
<sequence>MLKAGSSLVTRLILPDACSASFSNLPTTATPTRFLRTIASAKAQPQVQVVLPDQLFSRIELEYRGHDKEVLKSYTKFLSSVCEHLGIERGKTKVLPYIRWVQYALRSKFAHKKYKLHYETRTHITQFEVLNLTGSSASTFLEYIQRNIPEGVGMKIEYDELHPLPLTVKPEEGRREEKNK</sequence>
<dbReference type="Gene3D" id="3.30.70.600">
    <property type="entry name" value="Ribosomal protein S10 domain"/>
    <property type="match status" value="1"/>
</dbReference>
<evidence type="ECO:0000256" key="5">
    <source>
        <dbReference type="ARBA" id="ARBA00023274"/>
    </source>
</evidence>
<dbReference type="PANTHER" id="PTHR13334:SF4">
    <property type="entry name" value="SMALL RIBOSOMAL SUBUNIT PROTEIN US10M"/>
    <property type="match status" value="1"/>
</dbReference>
<proteinExistence type="inferred from homology"/>
<dbReference type="OrthoDB" id="366214at2759"/>
<feature type="domain" description="Small ribosomal subunit protein uS10" evidence="8">
    <location>
        <begin position="60"/>
        <end position="157"/>
    </location>
</feature>
<dbReference type="EMBL" id="LIAE01010584">
    <property type="protein sequence ID" value="PAV58406.1"/>
    <property type="molecule type" value="Genomic_DNA"/>
</dbReference>
<dbReference type="AlphaFoldDB" id="A0A2A2J9H2"/>
<organism evidence="9 10">
    <name type="scientific">Diploscapter pachys</name>
    <dbReference type="NCBI Taxonomy" id="2018661"/>
    <lineage>
        <taxon>Eukaryota</taxon>
        <taxon>Metazoa</taxon>
        <taxon>Ecdysozoa</taxon>
        <taxon>Nematoda</taxon>
        <taxon>Chromadorea</taxon>
        <taxon>Rhabditida</taxon>
        <taxon>Rhabditina</taxon>
        <taxon>Rhabditomorpha</taxon>
        <taxon>Rhabditoidea</taxon>
        <taxon>Rhabditidae</taxon>
        <taxon>Diploscapter</taxon>
    </lineage>
</organism>
<dbReference type="Pfam" id="PF00338">
    <property type="entry name" value="Ribosomal_S10"/>
    <property type="match status" value="1"/>
</dbReference>
<accession>A0A2A2J9H2</accession>
<gene>
    <name evidence="9" type="ORF">WR25_23943</name>
</gene>
<evidence type="ECO:0000256" key="2">
    <source>
        <dbReference type="ARBA" id="ARBA00007102"/>
    </source>
</evidence>